<gene>
    <name evidence="3" type="ORF">L3X39_03315</name>
</gene>
<dbReference type="PANTHER" id="PTHR43830">
    <property type="entry name" value="PROTEIN PSP1"/>
    <property type="match status" value="1"/>
</dbReference>
<dbReference type="PROSITE" id="PS51411">
    <property type="entry name" value="PSP1_C"/>
    <property type="match status" value="1"/>
</dbReference>
<sequence length="394" mass="45096">MACASCSTKDGQPKGCKNNGTCGTDSCNKLTVFDWLSNMSLPNGEKPFNWVEVRYKNGRKEYYHNTENLTLSIGDIVATQAQSGHDIGMVTLTGELVRVQMKRKSVPENIEEALKIYRKASQKDIDIWSAARDKEEPMKVKARQFAIDLNLQMKISDIEFQGDASKATFYYTAEDRVDFRELIKVFAREFRTRIEMKQVGFRQEAARLGGIGSCGRELCCSTWLTDFRSVSTSAARYQQLSLNPQKLAGQCGKLKCCLNYELDTYMDALKSFPKTDIKLQTEKGTAVCQKTDIFKGHLWYAYEGEWMNWHKITTEQANEIIELNNKNKKVASLEEFASNVIEDTKAEFENVVGQDSLTRFDGPKRSKKRKTNKNRNNRNKNRKRKPQKTNNDPK</sequence>
<dbReference type="Pfam" id="PF04468">
    <property type="entry name" value="PSP1"/>
    <property type="match status" value="1"/>
</dbReference>
<dbReference type="EMBL" id="JAKKDV010000001">
    <property type="protein sequence ID" value="MCF7559653.1"/>
    <property type="molecule type" value="Genomic_DNA"/>
</dbReference>
<feature type="compositionally biased region" description="Basic residues" evidence="1">
    <location>
        <begin position="365"/>
        <end position="387"/>
    </location>
</feature>
<dbReference type="RefSeq" id="WP_237230320.1">
    <property type="nucleotide sequence ID" value="NZ_JAKKDV010000001.1"/>
</dbReference>
<dbReference type="PANTHER" id="PTHR43830:SF3">
    <property type="entry name" value="PROTEIN PSP1"/>
    <property type="match status" value="1"/>
</dbReference>
<evidence type="ECO:0000256" key="1">
    <source>
        <dbReference type="SAM" id="MobiDB-lite"/>
    </source>
</evidence>
<dbReference type="Proteomes" id="UP001200022">
    <property type="component" value="Unassembled WGS sequence"/>
</dbReference>
<feature type="domain" description="PSP1 C-terminal" evidence="2">
    <location>
        <begin position="114"/>
        <end position="199"/>
    </location>
</feature>
<proteinExistence type="predicted"/>
<organism evidence="3 4">
    <name type="scientific">Flaviramulus multivorans</name>
    <dbReference type="NCBI Taxonomy" id="1304750"/>
    <lineage>
        <taxon>Bacteria</taxon>
        <taxon>Pseudomonadati</taxon>
        <taxon>Bacteroidota</taxon>
        <taxon>Flavobacteriia</taxon>
        <taxon>Flavobacteriales</taxon>
        <taxon>Flavobacteriaceae</taxon>
        <taxon>Flaviramulus</taxon>
    </lineage>
</organism>
<evidence type="ECO:0000313" key="3">
    <source>
        <dbReference type="EMBL" id="MCF7559653.1"/>
    </source>
</evidence>
<protein>
    <recommendedName>
        <fullName evidence="2">PSP1 C-terminal domain-containing protein</fullName>
    </recommendedName>
</protein>
<dbReference type="NCBIfam" id="NF041131">
    <property type="entry name" value="RicT_YaaT_fam"/>
    <property type="match status" value="1"/>
</dbReference>
<evidence type="ECO:0000313" key="4">
    <source>
        <dbReference type="Proteomes" id="UP001200022"/>
    </source>
</evidence>
<name>A0ABS9IGH5_9FLAO</name>
<dbReference type="InterPro" id="IPR007557">
    <property type="entry name" value="PSP1_C"/>
</dbReference>
<evidence type="ECO:0000259" key="2">
    <source>
        <dbReference type="PROSITE" id="PS51411"/>
    </source>
</evidence>
<keyword evidence="4" id="KW-1185">Reference proteome</keyword>
<dbReference type="InterPro" id="IPR047767">
    <property type="entry name" value="PSP1-like"/>
</dbReference>
<reference evidence="3 4" key="1">
    <citation type="submission" date="2022-01" db="EMBL/GenBank/DDBJ databases">
        <title>Draft genome sequence of Sabulilitoribacter multivorans KCTC 32326.</title>
        <authorList>
            <person name="Oh J.-S."/>
        </authorList>
    </citation>
    <scope>NUCLEOTIDE SEQUENCE [LARGE SCALE GENOMIC DNA]</scope>
    <source>
        <strain evidence="3 4">M-M16</strain>
    </source>
</reference>
<feature type="region of interest" description="Disordered" evidence="1">
    <location>
        <begin position="354"/>
        <end position="394"/>
    </location>
</feature>
<accession>A0ABS9IGH5</accession>
<comment type="caution">
    <text evidence="3">The sequence shown here is derived from an EMBL/GenBank/DDBJ whole genome shotgun (WGS) entry which is preliminary data.</text>
</comment>